<evidence type="ECO:0000256" key="14">
    <source>
        <dbReference type="PROSITE-ProRule" id="PRU00175"/>
    </source>
</evidence>
<dbReference type="SUPFAM" id="SSF57850">
    <property type="entry name" value="RING/U-box"/>
    <property type="match status" value="1"/>
</dbReference>
<protein>
    <recommendedName>
        <fullName evidence="3">RING-type E3 ubiquitin transferase</fullName>
        <ecNumber evidence="3">2.3.2.27</ecNumber>
    </recommendedName>
</protein>
<feature type="region of interest" description="Disordered" evidence="15">
    <location>
        <begin position="602"/>
        <end position="628"/>
    </location>
</feature>
<evidence type="ECO:0000256" key="9">
    <source>
        <dbReference type="ARBA" id="ARBA00022833"/>
    </source>
</evidence>
<dbReference type="PANTHER" id="PTHR47168:SF1">
    <property type="entry name" value="OS02G0798600 PROTEIN"/>
    <property type="match status" value="1"/>
</dbReference>
<dbReference type="GO" id="GO:0005737">
    <property type="term" value="C:cytoplasm"/>
    <property type="evidence" value="ECO:0007669"/>
    <property type="project" value="UniProtKB-ARBA"/>
</dbReference>
<keyword evidence="10 16" id="KW-1133">Transmembrane helix</keyword>
<dbReference type="InterPro" id="IPR046450">
    <property type="entry name" value="PA_dom_sf"/>
</dbReference>
<evidence type="ECO:0000313" key="20">
    <source>
        <dbReference type="Proteomes" id="UP000747399"/>
    </source>
</evidence>
<feature type="compositionally biased region" description="Low complexity" evidence="15">
    <location>
        <begin position="343"/>
        <end position="359"/>
    </location>
</feature>
<keyword evidence="12" id="KW-0325">Glycoprotein</keyword>
<dbReference type="Proteomes" id="UP000747399">
    <property type="component" value="Unassembled WGS sequence"/>
</dbReference>
<feature type="region of interest" description="Disordered" evidence="15">
    <location>
        <begin position="480"/>
        <end position="529"/>
    </location>
</feature>
<evidence type="ECO:0000256" key="10">
    <source>
        <dbReference type="ARBA" id="ARBA00022989"/>
    </source>
</evidence>
<dbReference type="InterPro" id="IPR044744">
    <property type="entry name" value="ZNRF4/RNF13/RNF167_PA"/>
</dbReference>
<feature type="domain" description="RING-type" evidence="18">
    <location>
        <begin position="376"/>
        <end position="417"/>
    </location>
</feature>
<keyword evidence="5 16" id="KW-0812">Transmembrane</keyword>
<feature type="compositionally biased region" description="Low complexity" evidence="15">
    <location>
        <begin position="495"/>
        <end position="504"/>
    </location>
</feature>
<proteinExistence type="predicted"/>
<dbReference type="Gene3D" id="3.50.30.30">
    <property type="match status" value="1"/>
</dbReference>
<dbReference type="EMBL" id="BNCO01000016">
    <property type="protein sequence ID" value="GIL54023.1"/>
    <property type="molecule type" value="Genomic_DNA"/>
</dbReference>
<comment type="subcellular location">
    <subcellularLocation>
        <location evidence="13">Endomembrane system</location>
        <topology evidence="13">Single-pass type I membrane protein</topology>
    </subcellularLocation>
</comment>
<feature type="compositionally biased region" description="Gly residues" evidence="15">
    <location>
        <begin position="254"/>
        <end position="267"/>
    </location>
</feature>
<dbReference type="GO" id="GO:0061630">
    <property type="term" value="F:ubiquitin protein ligase activity"/>
    <property type="evidence" value="ECO:0007669"/>
    <property type="project" value="UniProtKB-EC"/>
</dbReference>
<dbReference type="PANTHER" id="PTHR47168">
    <property type="entry name" value="RING ZINC FINGER DOMAIN SUPERFAMILY PROTEIN-RELATED"/>
    <property type="match status" value="1"/>
</dbReference>
<keyword evidence="20" id="KW-1185">Reference proteome</keyword>
<dbReference type="InterPro" id="IPR051653">
    <property type="entry name" value="E3_ligase_sorting_rcpt"/>
</dbReference>
<dbReference type="Pfam" id="PF02225">
    <property type="entry name" value="PA"/>
    <property type="match status" value="1"/>
</dbReference>
<evidence type="ECO:0000256" key="1">
    <source>
        <dbReference type="ARBA" id="ARBA00000900"/>
    </source>
</evidence>
<keyword evidence="7 17" id="KW-0732">Signal</keyword>
<evidence type="ECO:0000256" key="2">
    <source>
        <dbReference type="ARBA" id="ARBA00004906"/>
    </source>
</evidence>
<evidence type="ECO:0000256" key="3">
    <source>
        <dbReference type="ARBA" id="ARBA00012483"/>
    </source>
</evidence>
<feature type="chain" id="PRO_5035314820" description="RING-type E3 ubiquitin transferase" evidence="17">
    <location>
        <begin position="23"/>
        <end position="663"/>
    </location>
</feature>
<evidence type="ECO:0000256" key="13">
    <source>
        <dbReference type="ARBA" id="ARBA00046288"/>
    </source>
</evidence>
<keyword evidence="6" id="KW-0479">Metal-binding</keyword>
<feature type="region of interest" description="Disordered" evidence="15">
    <location>
        <begin position="297"/>
        <end position="369"/>
    </location>
</feature>
<feature type="transmembrane region" description="Helical" evidence="16">
    <location>
        <begin position="165"/>
        <end position="191"/>
    </location>
</feature>
<dbReference type="PROSITE" id="PS50089">
    <property type="entry name" value="ZF_RING_2"/>
    <property type="match status" value="1"/>
</dbReference>
<dbReference type="GO" id="GO:0012505">
    <property type="term" value="C:endomembrane system"/>
    <property type="evidence" value="ECO:0007669"/>
    <property type="project" value="UniProtKB-SubCell"/>
</dbReference>
<dbReference type="InterPro" id="IPR001841">
    <property type="entry name" value="Znf_RING"/>
</dbReference>
<feature type="region of interest" description="Disordered" evidence="15">
    <location>
        <begin position="553"/>
        <end position="573"/>
    </location>
</feature>
<dbReference type="SMART" id="SM00184">
    <property type="entry name" value="RING"/>
    <property type="match status" value="1"/>
</dbReference>
<feature type="region of interest" description="Disordered" evidence="15">
    <location>
        <begin position="207"/>
        <end position="233"/>
    </location>
</feature>
<name>A0A8J4EZU9_9CHLO</name>
<keyword evidence="11 16" id="KW-0472">Membrane</keyword>
<evidence type="ECO:0000256" key="12">
    <source>
        <dbReference type="ARBA" id="ARBA00023180"/>
    </source>
</evidence>
<dbReference type="Gene3D" id="3.30.40.10">
    <property type="entry name" value="Zinc/RING finger domain, C3HC4 (zinc finger)"/>
    <property type="match status" value="1"/>
</dbReference>
<feature type="compositionally biased region" description="Low complexity" evidence="15">
    <location>
        <begin position="518"/>
        <end position="527"/>
    </location>
</feature>
<organism evidence="19 20">
    <name type="scientific">Volvox africanus</name>
    <dbReference type="NCBI Taxonomy" id="51714"/>
    <lineage>
        <taxon>Eukaryota</taxon>
        <taxon>Viridiplantae</taxon>
        <taxon>Chlorophyta</taxon>
        <taxon>core chlorophytes</taxon>
        <taxon>Chlorophyceae</taxon>
        <taxon>CS clade</taxon>
        <taxon>Chlamydomonadales</taxon>
        <taxon>Volvocaceae</taxon>
        <taxon>Volvox</taxon>
    </lineage>
</organism>
<dbReference type="InterPro" id="IPR003137">
    <property type="entry name" value="PA_domain"/>
</dbReference>
<accession>A0A8J4EZU9</accession>
<evidence type="ECO:0000256" key="16">
    <source>
        <dbReference type="SAM" id="Phobius"/>
    </source>
</evidence>
<evidence type="ECO:0000256" key="15">
    <source>
        <dbReference type="SAM" id="MobiDB-lite"/>
    </source>
</evidence>
<keyword evidence="4" id="KW-0808">Transferase</keyword>
<dbReference type="AlphaFoldDB" id="A0A8J4EZU9"/>
<dbReference type="Pfam" id="PF13639">
    <property type="entry name" value="zf-RING_2"/>
    <property type="match status" value="1"/>
</dbReference>
<dbReference type="GO" id="GO:0008270">
    <property type="term" value="F:zinc ion binding"/>
    <property type="evidence" value="ECO:0007669"/>
    <property type="project" value="UniProtKB-KW"/>
</dbReference>
<keyword evidence="8 14" id="KW-0863">Zinc-finger</keyword>
<evidence type="ECO:0000256" key="8">
    <source>
        <dbReference type="ARBA" id="ARBA00022771"/>
    </source>
</evidence>
<evidence type="ECO:0000256" key="7">
    <source>
        <dbReference type="ARBA" id="ARBA00022729"/>
    </source>
</evidence>
<evidence type="ECO:0000256" key="5">
    <source>
        <dbReference type="ARBA" id="ARBA00022692"/>
    </source>
</evidence>
<evidence type="ECO:0000256" key="11">
    <source>
        <dbReference type="ARBA" id="ARBA00023136"/>
    </source>
</evidence>
<evidence type="ECO:0000256" key="6">
    <source>
        <dbReference type="ARBA" id="ARBA00022723"/>
    </source>
</evidence>
<keyword evidence="9" id="KW-0862">Zinc</keyword>
<feature type="compositionally biased region" description="Acidic residues" evidence="15">
    <location>
        <begin position="327"/>
        <end position="342"/>
    </location>
</feature>
<sequence>MRWWRGFLGLLALARLVEFAAADIYIMTSAYILDPLPDVPADFGPDIPDTGIEGVLRSADPEDACSPFNFTDFDMPWIALIARQQQLHPNNCTFDIKVMNAQRAGAMAAVVYDDVYESLIIMSKPKGHQDPVIPAVFVSQKAGIIMRKLMTIDTIRVRITPLSSVAWLSMLMSAFLGVIALGVVLATFYVMRSWSMWLSGMHVRGGTPGAGGHGGQEQAGHVRSPQQQEPGLPAESLRLLPVLVYESPAPSRGGARGGSGLASGLSGGAMSSTSSQPGSLSRAAAVGTAVWATAEQGAVGDEEMQPLLSNGGGDLEDSCGRYMPEGGEVEEEEEDHREEEGQELASRSSSESGCASATATLPRPPGAHAGETKRVCAICLESYVDGEKVRVLPCAHRFHMGCVDQWLGTRRYCPVCKHDASQPLPHPLASRAAVGGGGVGAGGSGRGAAVAAEGINGWTLLFQGLVDLIRHPRVYPSQRLRFGNETRGNVRDGGVQQQSQQRSVSRSRSRRRQPQLLATSRAATATRPELQEPLMHVAASAQLPTDTAAALAPAGDVEAPGPSRPLSAGTATGAAAFASSHPITIPANTAPNDNLETLAAATAAPPPPQAPEEAMAGGPPTVPSGGPAARVRAVLTGLLRSAVAGGPPTASTGAAAVQYPSTL</sequence>
<dbReference type="CDD" id="cd02123">
    <property type="entry name" value="PA_C_RZF_like"/>
    <property type="match status" value="1"/>
</dbReference>
<feature type="compositionally biased region" description="Gly residues" evidence="15">
    <location>
        <begin position="207"/>
        <end position="217"/>
    </location>
</feature>
<comment type="caution">
    <text evidence="19">The sequence shown here is derived from an EMBL/GenBank/DDBJ whole genome shotgun (WGS) entry which is preliminary data.</text>
</comment>
<comment type="catalytic activity">
    <reaction evidence="1">
        <text>S-ubiquitinyl-[E2 ubiquitin-conjugating enzyme]-L-cysteine + [acceptor protein]-L-lysine = [E2 ubiquitin-conjugating enzyme]-L-cysteine + N(6)-ubiquitinyl-[acceptor protein]-L-lysine.</text>
        <dbReference type="EC" id="2.3.2.27"/>
    </reaction>
</comment>
<gene>
    <name evidence="19" type="ORF">Vafri_9575</name>
</gene>
<evidence type="ECO:0000256" key="17">
    <source>
        <dbReference type="SAM" id="SignalP"/>
    </source>
</evidence>
<comment type="pathway">
    <text evidence="2">Protein modification; protein ubiquitination.</text>
</comment>
<evidence type="ECO:0000313" key="19">
    <source>
        <dbReference type="EMBL" id="GIL54023.1"/>
    </source>
</evidence>
<dbReference type="SUPFAM" id="SSF52025">
    <property type="entry name" value="PA domain"/>
    <property type="match status" value="1"/>
</dbReference>
<reference evidence="19" key="1">
    <citation type="journal article" date="2021" name="Proc. Natl. Acad. Sci. U.S.A.">
        <title>Three genomes in the algal genus Volvox reveal the fate of a haploid sex-determining region after a transition to homothallism.</title>
        <authorList>
            <person name="Yamamoto K."/>
            <person name="Hamaji T."/>
            <person name="Kawai-Toyooka H."/>
            <person name="Matsuzaki R."/>
            <person name="Takahashi F."/>
            <person name="Nishimura Y."/>
            <person name="Kawachi M."/>
            <person name="Noguchi H."/>
            <person name="Minakuchi Y."/>
            <person name="Umen J.G."/>
            <person name="Toyoda A."/>
            <person name="Nozaki H."/>
        </authorList>
    </citation>
    <scope>NUCLEOTIDE SEQUENCE</scope>
    <source>
        <strain evidence="19">NIES-3780</strain>
    </source>
</reference>
<dbReference type="InterPro" id="IPR013083">
    <property type="entry name" value="Znf_RING/FYVE/PHD"/>
</dbReference>
<feature type="signal peptide" evidence="17">
    <location>
        <begin position="1"/>
        <end position="22"/>
    </location>
</feature>
<evidence type="ECO:0000256" key="4">
    <source>
        <dbReference type="ARBA" id="ARBA00022679"/>
    </source>
</evidence>
<evidence type="ECO:0000259" key="18">
    <source>
        <dbReference type="PROSITE" id="PS50089"/>
    </source>
</evidence>
<feature type="region of interest" description="Disordered" evidence="15">
    <location>
        <begin position="250"/>
        <end position="280"/>
    </location>
</feature>
<dbReference type="EC" id="2.3.2.27" evidence="3"/>